<organism evidence="1 2">
    <name type="scientific">Tritrichomonas musculus</name>
    <dbReference type="NCBI Taxonomy" id="1915356"/>
    <lineage>
        <taxon>Eukaryota</taxon>
        <taxon>Metamonada</taxon>
        <taxon>Parabasalia</taxon>
        <taxon>Tritrichomonadida</taxon>
        <taxon>Tritrichomonadidae</taxon>
        <taxon>Tritrichomonas</taxon>
    </lineage>
</organism>
<dbReference type="EMBL" id="JAPFFF010000022">
    <property type="protein sequence ID" value="KAK8853682.1"/>
    <property type="molecule type" value="Genomic_DNA"/>
</dbReference>
<evidence type="ECO:0008006" key="3">
    <source>
        <dbReference type="Google" id="ProtNLM"/>
    </source>
</evidence>
<evidence type="ECO:0000313" key="2">
    <source>
        <dbReference type="Proteomes" id="UP001470230"/>
    </source>
</evidence>
<keyword evidence="2" id="KW-1185">Reference proteome</keyword>
<dbReference type="PANTHER" id="PTHR48131:SF1">
    <property type="entry name" value="AAA+ ATPASE DOMAIN-CONTAINING PROTEIN"/>
    <property type="match status" value="1"/>
</dbReference>
<dbReference type="InterPro" id="IPR027417">
    <property type="entry name" value="P-loop_NTPase"/>
</dbReference>
<dbReference type="Gene3D" id="3.40.50.300">
    <property type="entry name" value="P-loop containing nucleotide triphosphate hydrolases"/>
    <property type="match status" value="1"/>
</dbReference>
<proteinExistence type="predicted"/>
<name>A0ABR2HVX4_9EUKA</name>
<gene>
    <name evidence="1" type="ORF">M9Y10_017243</name>
</gene>
<dbReference type="Pfam" id="PF04665">
    <property type="entry name" value="Pox_A32"/>
    <property type="match status" value="1"/>
</dbReference>
<evidence type="ECO:0000313" key="1">
    <source>
        <dbReference type="EMBL" id="KAK8853682.1"/>
    </source>
</evidence>
<reference evidence="1 2" key="1">
    <citation type="submission" date="2024-04" db="EMBL/GenBank/DDBJ databases">
        <title>Tritrichomonas musculus Genome.</title>
        <authorList>
            <person name="Alves-Ferreira E."/>
            <person name="Grigg M."/>
            <person name="Lorenzi H."/>
            <person name="Galac M."/>
        </authorList>
    </citation>
    <scope>NUCLEOTIDE SEQUENCE [LARGE SCALE GENOMIC DNA]</scope>
    <source>
        <strain evidence="1 2">EAF2021</strain>
    </source>
</reference>
<comment type="caution">
    <text evidence="1">The sequence shown here is derived from an EMBL/GenBank/DDBJ whole genome shotgun (WGS) entry which is preliminary data.</text>
</comment>
<dbReference type="SUPFAM" id="SSF52540">
    <property type="entry name" value="P-loop containing nucleoside triphosphate hydrolases"/>
    <property type="match status" value="1"/>
</dbReference>
<dbReference type="InterPro" id="IPR006758">
    <property type="entry name" value="A32L"/>
</dbReference>
<dbReference type="Proteomes" id="UP001470230">
    <property type="component" value="Unassembled WGS sequence"/>
</dbReference>
<sequence length="288" mass="33697">MDEPPKAALINKVEALINETLHKNMKEIDGALIKPLSPNYPFSTNGIYFLIGKPGAGKSFWIWRHIMITERLFKHPYYQKIIFCSTSGKMDKTAETLNKKIQTKIDYVSEKGLMSYLRRHLKRKIKYYAIVKHVLSKMKDTNDEMRRLIEKHHLNDLDDKIVYIANKLVKYQTSSYPYNTLIILDDCAGSDLLKNGNSDFIKLLTKTRHYNITCIMAFQTIRFVHINAKRMATDIICYTGYSEEDFTSLLQQTNNSLNTKQIVAEYLQHKEPHEKFVMNLSANKYYFE</sequence>
<dbReference type="PANTHER" id="PTHR48131">
    <property type="entry name" value="RESIII DOMAIN-CONTAINING PROTEIN"/>
    <property type="match status" value="1"/>
</dbReference>
<accession>A0ABR2HVX4</accession>
<protein>
    <recommendedName>
        <fullName evidence="3">AAA+ ATPase domain-containing protein</fullName>
    </recommendedName>
</protein>